<gene>
    <name evidence="2" type="ORF">F4553_002289</name>
</gene>
<feature type="signal peptide" evidence="1">
    <location>
        <begin position="1"/>
        <end position="23"/>
    </location>
</feature>
<name>A0A841BQ08_9ACTN</name>
<evidence type="ECO:0000313" key="3">
    <source>
        <dbReference type="Proteomes" id="UP000587527"/>
    </source>
</evidence>
<proteinExistence type="predicted"/>
<accession>A0A841BQ08</accession>
<sequence length="289" mass="29541">MTRLRGGLIAVACSLILLSAGCAQGKAADDAGDGGPSLLADAVALRVSYTGGFVGADALVSRLPMLTIYGDGRVITEGPQIAIYPGPALPNIQVQRISTVDVETLINRALAAGVGTTLDYGQPPIADAPSTRFTVHTSAGVKTAEANALGEATTGAGLTEAQVAARKKLQDLLAALTDLPKTLGADKVSKSDPYQPVTLAVITREWVADNGVPGEQKPIAWPGAALPGESMGLNLGCVTATGKELGRALDAAKGANTVTPWTSGGKSWTLTFRPLLPDETGCADLRRTS</sequence>
<organism evidence="2 3">
    <name type="scientific">Allocatelliglobosispora scoriae</name>
    <dbReference type="NCBI Taxonomy" id="643052"/>
    <lineage>
        <taxon>Bacteria</taxon>
        <taxon>Bacillati</taxon>
        <taxon>Actinomycetota</taxon>
        <taxon>Actinomycetes</taxon>
        <taxon>Micromonosporales</taxon>
        <taxon>Micromonosporaceae</taxon>
        <taxon>Allocatelliglobosispora</taxon>
    </lineage>
</organism>
<comment type="caution">
    <text evidence="2">The sequence shown here is derived from an EMBL/GenBank/DDBJ whole genome shotgun (WGS) entry which is preliminary data.</text>
</comment>
<dbReference type="AlphaFoldDB" id="A0A841BQ08"/>
<evidence type="ECO:0000256" key="1">
    <source>
        <dbReference type="SAM" id="SignalP"/>
    </source>
</evidence>
<reference evidence="2 3" key="1">
    <citation type="submission" date="2020-08" db="EMBL/GenBank/DDBJ databases">
        <title>Sequencing the genomes of 1000 actinobacteria strains.</title>
        <authorList>
            <person name="Klenk H.-P."/>
        </authorList>
    </citation>
    <scope>NUCLEOTIDE SEQUENCE [LARGE SCALE GENOMIC DNA]</scope>
    <source>
        <strain evidence="2 3">DSM 45362</strain>
    </source>
</reference>
<dbReference type="EMBL" id="JACHMN010000002">
    <property type="protein sequence ID" value="MBB5868910.1"/>
    <property type="molecule type" value="Genomic_DNA"/>
</dbReference>
<keyword evidence="1" id="KW-0732">Signal</keyword>
<evidence type="ECO:0000313" key="2">
    <source>
        <dbReference type="EMBL" id="MBB5868910.1"/>
    </source>
</evidence>
<dbReference type="Proteomes" id="UP000587527">
    <property type="component" value="Unassembled WGS sequence"/>
</dbReference>
<protein>
    <submittedName>
        <fullName evidence="2">Uncharacterized protein</fullName>
    </submittedName>
</protein>
<feature type="chain" id="PRO_5038656762" evidence="1">
    <location>
        <begin position="24"/>
        <end position="289"/>
    </location>
</feature>
<dbReference type="PROSITE" id="PS51257">
    <property type="entry name" value="PROKAR_LIPOPROTEIN"/>
    <property type="match status" value="1"/>
</dbReference>
<dbReference type="RefSeq" id="WP_184835186.1">
    <property type="nucleotide sequence ID" value="NZ_JACHMN010000002.1"/>
</dbReference>
<keyword evidence="3" id="KW-1185">Reference proteome</keyword>